<evidence type="ECO:0000259" key="2">
    <source>
        <dbReference type="PROSITE" id="PS50853"/>
    </source>
</evidence>
<feature type="signal peptide" evidence="1">
    <location>
        <begin position="1"/>
        <end position="26"/>
    </location>
</feature>
<dbReference type="Pfam" id="PF25778">
    <property type="entry name" value="DUF7948"/>
    <property type="match status" value="2"/>
</dbReference>
<dbReference type="Gene3D" id="2.60.40.1120">
    <property type="entry name" value="Carboxypeptidase-like, regulatory domain"/>
    <property type="match status" value="1"/>
</dbReference>
<reference evidence="3" key="2">
    <citation type="submission" date="2006-01" db="EMBL/GenBank/DDBJ databases">
        <authorList>
            <person name="Genoscope"/>
        </authorList>
    </citation>
    <scope>NUCLEOTIDE SEQUENCE</scope>
</reference>
<dbReference type="InterPro" id="IPR057708">
    <property type="entry name" value="DUF7948"/>
</dbReference>
<dbReference type="EMBL" id="CT573071">
    <property type="protein sequence ID" value="CAJ74920.1"/>
    <property type="molecule type" value="Genomic_DNA"/>
</dbReference>
<dbReference type="InterPro" id="IPR052918">
    <property type="entry name" value="Motility_Chemotaxis_Reg"/>
</dbReference>
<reference evidence="3" key="1">
    <citation type="journal article" date="2006" name="Nature">
        <title>Deciphering the evolution and metabolism of an anammox bacterium from a community genome.</title>
        <authorList>
            <person name="Strous M."/>
            <person name="Pelletier E."/>
            <person name="Mangenot S."/>
            <person name="Rattei T."/>
            <person name="Lehner A."/>
            <person name="Taylor M.W."/>
            <person name="Horn M."/>
            <person name="Daims H."/>
            <person name="Bartol-Mavel D."/>
            <person name="Wincker P."/>
            <person name="Barbe V."/>
            <person name="Fonknechten N."/>
            <person name="Vallenet D."/>
            <person name="Segurens B."/>
            <person name="Schenowitz-Truong C."/>
            <person name="Medigue C."/>
            <person name="Collingro A."/>
            <person name="Snel B."/>
            <person name="Dutilh B.E."/>
            <person name="OpDenCamp H.J.M."/>
            <person name="vanDerDrift C."/>
            <person name="Cirpus I."/>
            <person name="vanDePas-Schoonen K.T."/>
            <person name="Harhangi H.R."/>
            <person name="vanNiftrik L."/>
            <person name="Schmid M."/>
            <person name="Keltjens J."/>
            <person name="vanDeVossenberg J."/>
            <person name="Kartal B."/>
            <person name="Meier H."/>
            <person name="Frishman D."/>
            <person name="Huynen M.A."/>
            <person name="Mewes H."/>
            <person name="Weissenbach J."/>
            <person name="Jetten M.S.M."/>
            <person name="Wagner M."/>
            <person name="LePaslier D."/>
        </authorList>
    </citation>
    <scope>NUCLEOTIDE SEQUENCE</scope>
</reference>
<dbReference type="PANTHER" id="PTHR35580:SF1">
    <property type="entry name" value="PHYTASE-LIKE DOMAIN-CONTAINING PROTEIN"/>
    <property type="match status" value="1"/>
</dbReference>
<dbReference type="InterPro" id="IPR013783">
    <property type="entry name" value="Ig-like_fold"/>
</dbReference>
<dbReference type="Gene3D" id="2.60.40.10">
    <property type="entry name" value="Immunoglobulins"/>
    <property type="match status" value="1"/>
</dbReference>
<proteinExistence type="predicted"/>
<gene>
    <name evidence="3" type="ORF">kuste4158</name>
</gene>
<name>Q1Q4H3_KUEST</name>
<dbReference type="InterPro" id="IPR008969">
    <property type="entry name" value="CarboxyPept-like_regulatory"/>
</dbReference>
<protein>
    <recommendedName>
        <fullName evidence="2">Fibronectin type-III domain-containing protein</fullName>
    </recommendedName>
</protein>
<feature type="domain" description="Fibronectin type-III" evidence="2">
    <location>
        <begin position="828"/>
        <end position="930"/>
    </location>
</feature>
<accession>Q1Q4H3</accession>
<dbReference type="InterPro" id="IPR003961">
    <property type="entry name" value="FN3_dom"/>
</dbReference>
<dbReference type="Pfam" id="PF13620">
    <property type="entry name" value="CarboxypepD_reg"/>
    <property type="match status" value="1"/>
</dbReference>
<keyword evidence="1" id="KW-0732">Signal</keyword>
<dbReference type="InterPro" id="IPR011042">
    <property type="entry name" value="6-blade_b-propeller_TolB-like"/>
</dbReference>
<dbReference type="Pfam" id="PF09136">
    <property type="entry name" value="Glucodextran_B"/>
    <property type="match status" value="1"/>
</dbReference>
<evidence type="ECO:0000256" key="1">
    <source>
        <dbReference type="SAM" id="SignalP"/>
    </source>
</evidence>
<evidence type="ECO:0000313" key="3">
    <source>
        <dbReference type="EMBL" id="CAJ74920.1"/>
    </source>
</evidence>
<dbReference type="AlphaFoldDB" id="Q1Q4H3"/>
<dbReference type="SUPFAM" id="SSF49464">
    <property type="entry name" value="Carboxypeptidase regulatory domain-like"/>
    <property type="match status" value="1"/>
</dbReference>
<sequence>MKNRSYIFTFSIVLSLLFCFAFPLFAQEGTGKPSNKAVNQKIGKLQIPFIANEGQADKKVAFYANTFGGTVFVTKEGEIVYALPRSANADNRSLETEVRIQKCRGELHSPDVIHDARQINDLHPPTPKSQPQTPNTFLQGIALKETLIGAKVKEIKGEDKSVSKVNYFRGNDQKKWKSNISTYDVVDLGEVYNGIELKLKAYGNNVEKLFYVKPGANPDQIKINLSGIQPPESPSISSMKETGVCPPLAGVGGGLGASGLWINEQGQLVAETELGPVTFTKPVAYQEIDGKRVNVDVEYNIQNREEPTISPLKRGVRGVLNSKVPNSKQINPEFQIPESQSLIYSFKVASYDKTKELVIDPLLASTFLGGYSRDHGYSMAIDSNENVYIAGMSESSDFPTTTGTYQVSYKGYNSDAFVSKLNSDLTKLIASTYLGGSDYYDECIYSIAIDSVGNIYVTGQTSSSDFPITDGVYDITYNDNGYDYDAFVSKLNGDLTNLLASTYLGGYGRDQGGSIVIDSEENIYVAGYTWASDFPSSSGAYQISYKGTGNNAFITKLSNDLKDVLASTYLGGETNSSSYFSGYFNYVDVALDSTGNLYITGYTNSSEFPVTTGAYDTSYNGNYDTFVSKLNKELTNLLASTYFVGGNPNSIVIDSSGNIYIAGTTSSADFPTTTWAYDLFLDGSTDAFISKFDSELKNLIASTYLGGSGSDRVYSMELDNNENIYVCGYTTSSDFPTSADAYDTSYDLYDIFVSKLNNGLTSLLSSTYLGGSNHDYAYSLSLSSENVFIGGYTTSSDFPTTIGVYNSSLHGEGSCFVSVFNTNLSDSRPTVKTDFATSITGSSATLNGTVNANGLTTTIWFEYGAISDAYEYSSETVTEDSSDDTLVSIVISGLLAETTYYCRIVATNNDGTTYGDEMSFTTLSDTTKPSGSISINSGNSYTNSANVTLTLSASDDVGITGYYISTNSSTPSSSSSGWTSISSTTNYSASISYTLDDGDGSKTIYVWYEDDAGNISDTYSDSIILDTTPPEINITSPTSNDTYSTNISVVSIWGNASDATSGISTVKWENNKGGSGAASGTTSWSISNIGLLVDAENIITVTTTDNAGNSASDSITVTYSELTAVPTTTSTTTPTPIQTPTPIIIPTNTITPTPKASPTTLKSKIFGYVMDEIDHPVKKAKVRCKGKNTNVKENATTNKQGYFEFNNLSADSYKITAKKKGFDKSKYNVNLEEGEEKEIEIVLEEK</sequence>
<organism evidence="3">
    <name type="scientific">Kuenenia stuttgartiensis</name>
    <dbReference type="NCBI Taxonomy" id="174633"/>
    <lineage>
        <taxon>Bacteria</taxon>
        <taxon>Pseudomonadati</taxon>
        <taxon>Planctomycetota</taxon>
        <taxon>Candidatus Brocadiia</taxon>
        <taxon>Candidatus Brocadiales</taxon>
        <taxon>Candidatus Brocadiaceae</taxon>
        <taxon>Candidatus Kuenenia</taxon>
    </lineage>
</organism>
<feature type="chain" id="PRO_5004195763" description="Fibronectin type-III domain-containing protein" evidence="1">
    <location>
        <begin position="27"/>
        <end position="1246"/>
    </location>
</feature>
<dbReference type="Pfam" id="PF06739">
    <property type="entry name" value="SBBP"/>
    <property type="match status" value="6"/>
</dbReference>
<dbReference type="Gene3D" id="2.120.10.30">
    <property type="entry name" value="TolB, C-terminal domain"/>
    <property type="match status" value="1"/>
</dbReference>
<dbReference type="PANTHER" id="PTHR35580">
    <property type="entry name" value="CELL SURFACE GLYCOPROTEIN (S-LAYER PROTEIN)-LIKE PROTEIN"/>
    <property type="match status" value="1"/>
</dbReference>
<dbReference type="PROSITE" id="PS50853">
    <property type="entry name" value="FN3"/>
    <property type="match status" value="1"/>
</dbReference>
<dbReference type="SUPFAM" id="SSF63829">
    <property type="entry name" value="Calcium-dependent phosphotriesterase"/>
    <property type="match status" value="1"/>
</dbReference>
<dbReference type="InterPro" id="IPR010620">
    <property type="entry name" value="SBBP_repeat"/>
</dbReference>